<keyword evidence="3" id="KW-1185">Reference proteome</keyword>
<keyword evidence="1" id="KW-0472">Membrane</keyword>
<dbReference type="STRING" id="318464.IO99_12065"/>
<accession>A0A084JA83</accession>
<keyword evidence="1" id="KW-0812">Transmembrane</keyword>
<dbReference type="RefSeq" id="WP_035133557.1">
    <property type="nucleotide sequence ID" value="NZ_JBQHQR010000006.1"/>
</dbReference>
<name>A0A084JA83_9CLOT</name>
<feature type="transmembrane region" description="Helical" evidence="1">
    <location>
        <begin position="41"/>
        <end position="61"/>
    </location>
</feature>
<gene>
    <name evidence="2" type="ORF">IO99_12065</name>
</gene>
<sequence length="67" mass="7743">MSKKKNRKTNKEILQEAHAEGMFSEAEEISKGKKKYEFKSGFDAVFSVIIVIIALLIISFVRKYFNL</sequence>
<protein>
    <submittedName>
        <fullName evidence="2">Uncharacterized protein</fullName>
    </submittedName>
</protein>
<evidence type="ECO:0000313" key="2">
    <source>
        <dbReference type="EMBL" id="KEZ85867.1"/>
    </source>
</evidence>
<proteinExistence type="predicted"/>
<dbReference type="AlphaFoldDB" id="A0A084JA83"/>
<dbReference type="eggNOG" id="ENOG5030KW6">
    <property type="taxonomic scope" value="Bacteria"/>
</dbReference>
<keyword evidence="1" id="KW-1133">Transmembrane helix</keyword>
<dbReference type="Proteomes" id="UP000028542">
    <property type="component" value="Unassembled WGS sequence"/>
</dbReference>
<reference evidence="2 3" key="1">
    <citation type="submission" date="2014-07" db="EMBL/GenBank/DDBJ databases">
        <title>Draft genome of Clostridium sulfidigenes 113A isolated from sediments associated with methane hydrate from Krishna Godavari basin.</title>
        <authorList>
            <person name="Honkalas V.S."/>
            <person name="Dabir A.P."/>
            <person name="Arora P."/>
            <person name="Dhakephalkar P.K."/>
        </authorList>
    </citation>
    <scope>NUCLEOTIDE SEQUENCE [LARGE SCALE GENOMIC DNA]</scope>
    <source>
        <strain evidence="2 3">113A</strain>
    </source>
</reference>
<dbReference type="EMBL" id="JPMD01000028">
    <property type="protein sequence ID" value="KEZ85867.1"/>
    <property type="molecule type" value="Genomic_DNA"/>
</dbReference>
<organism evidence="2 3">
    <name type="scientific">Clostridium sulfidigenes</name>
    <dbReference type="NCBI Taxonomy" id="318464"/>
    <lineage>
        <taxon>Bacteria</taxon>
        <taxon>Bacillati</taxon>
        <taxon>Bacillota</taxon>
        <taxon>Clostridia</taxon>
        <taxon>Eubacteriales</taxon>
        <taxon>Clostridiaceae</taxon>
        <taxon>Clostridium</taxon>
    </lineage>
</organism>
<comment type="caution">
    <text evidence="2">The sequence shown here is derived from an EMBL/GenBank/DDBJ whole genome shotgun (WGS) entry which is preliminary data.</text>
</comment>
<evidence type="ECO:0000256" key="1">
    <source>
        <dbReference type="SAM" id="Phobius"/>
    </source>
</evidence>
<evidence type="ECO:0000313" key="3">
    <source>
        <dbReference type="Proteomes" id="UP000028542"/>
    </source>
</evidence>